<sequence length="235" mass="24972">MTPTLIVTRPAQQGEEFARHIRDRFGDRVKIIQSPLIEIVPVPVNVDLAHLSGVIFTSVHAVNAVKLPAGITAWCVGPRTAACATKAGFRAITGPGDAKALCDVIQKQAPCGPLAHIRGVHARGYIARTLTEAGLPCDDVVAYDQHDLPLNSDALSVLKGEFPVVLPLFSPRTATIFSRQRPFVAPLHLVVMSNVVKKATGTVDAQTIAVALQPTGHSMIGATFARLDALLNNVS</sequence>
<keyword evidence="3" id="KW-1185">Reference proteome</keyword>
<dbReference type="EMBL" id="PVTP01000011">
    <property type="protein sequence ID" value="PRY75653.1"/>
    <property type="molecule type" value="Genomic_DNA"/>
</dbReference>
<dbReference type="InterPro" id="IPR036108">
    <property type="entry name" value="4pyrrol_syn_uPrphyn_synt_sf"/>
</dbReference>
<dbReference type="InterPro" id="IPR003754">
    <property type="entry name" value="4pyrrol_synth_uPrphyn_synth"/>
</dbReference>
<dbReference type="OrthoDB" id="7204250at2"/>
<dbReference type="Gene3D" id="3.40.50.10090">
    <property type="match status" value="2"/>
</dbReference>
<evidence type="ECO:0000313" key="3">
    <source>
        <dbReference type="Proteomes" id="UP000238007"/>
    </source>
</evidence>
<evidence type="ECO:0000313" key="2">
    <source>
        <dbReference type="EMBL" id="PRY75653.1"/>
    </source>
</evidence>
<dbReference type="GO" id="GO:0004852">
    <property type="term" value="F:uroporphyrinogen-III synthase activity"/>
    <property type="evidence" value="ECO:0007669"/>
    <property type="project" value="InterPro"/>
</dbReference>
<organism evidence="2 3">
    <name type="scientific">Yoonia maritima</name>
    <dbReference type="NCBI Taxonomy" id="1435347"/>
    <lineage>
        <taxon>Bacteria</taxon>
        <taxon>Pseudomonadati</taxon>
        <taxon>Pseudomonadota</taxon>
        <taxon>Alphaproteobacteria</taxon>
        <taxon>Rhodobacterales</taxon>
        <taxon>Paracoccaceae</taxon>
        <taxon>Yoonia</taxon>
    </lineage>
</organism>
<dbReference type="GO" id="GO:0033014">
    <property type="term" value="P:tetrapyrrole biosynthetic process"/>
    <property type="evidence" value="ECO:0007669"/>
    <property type="project" value="InterPro"/>
</dbReference>
<dbReference type="AlphaFoldDB" id="A0A2T0VVF8"/>
<proteinExistence type="predicted"/>
<gene>
    <name evidence="2" type="ORF">CLV80_1114</name>
</gene>
<name>A0A2T0VVF8_9RHOB</name>
<dbReference type="RefSeq" id="WP_106358757.1">
    <property type="nucleotide sequence ID" value="NZ_PVTP01000011.1"/>
</dbReference>
<protein>
    <submittedName>
        <fullName evidence="2">Uroporphyrinogen-III synthase</fullName>
    </submittedName>
</protein>
<comment type="caution">
    <text evidence="2">The sequence shown here is derived from an EMBL/GenBank/DDBJ whole genome shotgun (WGS) entry which is preliminary data.</text>
</comment>
<dbReference type="CDD" id="cd06578">
    <property type="entry name" value="HemD"/>
    <property type="match status" value="1"/>
</dbReference>
<feature type="domain" description="Tetrapyrrole biosynthesis uroporphyrinogen III synthase" evidence="1">
    <location>
        <begin position="29"/>
        <end position="220"/>
    </location>
</feature>
<reference evidence="2 3" key="1">
    <citation type="submission" date="2018-03" db="EMBL/GenBank/DDBJ databases">
        <title>Genomic Encyclopedia of Archaeal and Bacterial Type Strains, Phase II (KMG-II): from individual species to whole genera.</title>
        <authorList>
            <person name="Goeker M."/>
        </authorList>
    </citation>
    <scope>NUCLEOTIDE SEQUENCE [LARGE SCALE GENOMIC DNA]</scope>
    <source>
        <strain evidence="2 3">DSM 101533</strain>
    </source>
</reference>
<accession>A0A2T0VVF8</accession>
<dbReference type="Pfam" id="PF02602">
    <property type="entry name" value="HEM4"/>
    <property type="match status" value="1"/>
</dbReference>
<dbReference type="Proteomes" id="UP000238007">
    <property type="component" value="Unassembled WGS sequence"/>
</dbReference>
<evidence type="ECO:0000259" key="1">
    <source>
        <dbReference type="Pfam" id="PF02602"/>
    </source>
</evidence>
<dbReference type="SUPFAM" id="SSF69618">
    <property type="entry name" value="HemD-like"/>
    <property type="match status" value="1"/>
</dbReference>